<dbReference type="CDD" id="cd17766">
    <property type="entry name" value="futalosine_nucleosidase_MqnB"/>
    <property type="match status" value="1"/>
</dbReference>
<comment type="function">
    <text evidence="1">Catalyzes the hydrolysis of futalosine (FL) to dehypoxanthine futalosine (DHFL) and hypoxanthine, a step in the biosynthesis of menaquinone (MK, vitamin K2).</text>
</comment>
<dbReference type="HAMAP" id="MF_00991">
    <property type="entry name" value="MqnB"/>
    <property type="match status" value="1"/>
</dbReference>
<dbReference type="InterPro" id="IPR035994">
    <property type="entry name" value="Nucleoside_phosphorylase_sf"/>
</dbReference>
<dbReference type="SUPFAM" id="SSF53167">
    <property type="entry name" value="Purine and uridine phosphorylases"/>
    <property type="match status" value="1"/>
</dbReference>
<keyword evidence="4" id="KW-0326">Glycosidase</keyword>
<dbReference type="PANTHER" id="PTHR46832">
    <property type="entry name" value="5'-METHYLTHIOADENOSINE/S-ADENOSYLHOMOCYSTEINE NUCLEOSIDASE"/>
    <property type="match status" value="1"/>
</dbReference>
<keyword evidence="1 4" id="KW-0378">Hydrolase</keyword>
<comment type="caution">
    <text evidence="4">The sequence shown here is derived from an EMBL/GenBank/DDBJ whole genome shotgun (WGS) entry which is preliminary data.</text>
</comment>
<dbReference type="InterPro" id="IPR000845">
    <property type="entry name" value="Nucleoside_phosphorylase_d"/>
</dbReference>
<evidence type="ECO:0000259" key="3">
    <source>
        <dbReference type="Pfam" id="PF01048"/>
    </source>
</evidence>
<dbReference type="PANTHER" id="PTHR46832:SF2">
    <property type="entry name" value="FUTALOSINE HYDROLASE"/>
    <property type="match status" value="1"/>
</dbReference>
<dbReference type="EC" id="3.2.2.26" evidence="1 2"/>
<dbReference type="RefSeq" id="WP_377774747.1">
    <property type="nucleotide sequence ID" value="NZ_JBHUHO010000040.1"/>
</dbReference>
<keyword evidence="1" id="KW-0474">Menaquinone biosynthesis</keyword>
<dbReference type="Proteomes" id="UP001597362">
    <property type="component" value="Unassembled WGS sequence"/>
</dbReference>
<dbReference type="Pfam" id="PF01048">
    <property type="entry name" value="PNP_UDP_1"/>
    <property type="match status" value="1"/>
</dbReference>
<comment type="catalytic activity">
    <reaction evidence="1">
        <text>futalosine + H2O = dehypoxanthine futalosine + hypoxanthine</text>
        <dbReference type="Rhea" id="RHEA:25904"/>
        <dbReference type="ChEBI" id="CHEBI:15377"/>
        <dbReference type="ChEBI" id="CHEBI:17368"/>
        <dbReference type="ChEBI" id="CHEBI:58863"/>
        <dbReference type="ChEBI" id="CHEBI:58864"/>
        <dbReference type="EC" id="3.2.2.26"/>
    </reaction>
</comment>
<evidence type="ECO:0000256" key="2">
    <source>
        <dbReference type="NCBIfam" id="TIGR03664"/>
    </source>
</evidence>
<dbReference type="NCBIfam" id="TIGR03664">
    <property type="entry name" value="fut_nucase"/>
    <property type="match status" value="1"/>
</dbReference>
<evidence type="ECO:0000313" key="5">
    <source>
        <dbReference type="Proteomes" id="UP001597362"/>
    </source>
</evidence>
<protein>
    <recommendedName>
        <fullName evidence="1 2">Futalosine hydrolase</fullName>
        <shortName evidence="1">FL hydrolase</shortName>
        <ecNumber evidence="1 2">3.2.2.26</ecNumber>
    </recommendedName>
    <alternativeName>
        <fullName evidence="1">Futalosine nucleosidase</fullName>
    </alternativeName>
    <alternativeName>
        <fullName evidence="1">Menaquinone biosynthetic enzyme MqnB</fullName>
    </alternativeName>
</protein>
<dbReference type="NCBIfam" id="NF006087">
    <property type="entry name" value="PRK08236.1"/>
    <property type="match status" value="1"/>
</dbReference>
<evidence type="ECO:0000256" key="1">
    <source>
        <dbReference type="HAMAP-Rule" id="MF_00991"/>
    </source>
</evidence>
<dbReference type="Gene3D" id="3.40.50.1580">
    <property type="entry name" value="Nucleoside phosphorylase domain"/>
    <property type="match status" value="1"/>
</dbReference>
<comment type="pathway">
    <text evidence="1">Quinol/quinone metabolism; menaquinone biosynthesis.</text>
</comment>
<dbReference type="InterPro" id="IPR019963">
    <property type="entry name" value="FL_hydrolase_MqnB"/>
</dbReference>
<dbReference type="EMBL" id="JBHUHO010000040">
    <property type="protein sequence ID" value="MFD2117509.1"/>
    <property type="molecule type" value="Genomic_DNA"/>
</dbReference>
<accession>A0ABW4YPU8</accession>
<proteinExistence type="inferred from homology"/>
<evidence type="ECO:0000313" key="4">
    <source>
        <dbReference type="EMBL" id="MFD2117509.1"/>
    </source>
</evidence>
<gene>
    <name evidence="1" type="primary">mqnB</name>
    <name evidence="4" type="ORF">ACFSJH_17395</name>
</gene>
<sequence length="232" mass="24362">MSTTNQRRLPQILVVTAVAVEQTAISEGIQLTDYDAIIDIITCGVGPAAAAAVTATAITKTNYDLIISAGIGGGFTIAPIGSIVISDVIVAADLGAEDGENFIPVEQLGFGKNDYEVDTMFANHAGQALQQANIQAIIAPIITVATATGSAKSANRWIQNIPNVAAEAMEGSGVATAAQLANIPVIEIRAISNQVGPRDRSSWRITEALHTLKHTFCALAPLFDIQERRIEK</sequence>
<dbReference type="GO" id="GO:0016798">
    <property type="term" value="F:hydrolase activity, acting on glycosyl bonds"/>
    <property type="evidence" value="ECO:0007669"/>
    <property type="project" value="UniProtKB-KW"/>
</dbReference>
<feature type="domain" description="Nucleoside phosphorylase" evidence="3">
    <location>
        <begin position="40"/>
        <end position="204"/>
    </location>
</feature>
<comment type="similarity">
    <text evidence="1">Belongs to the PNP/UDP phosphorylase family. Futalosine hydrolase subfamily.</text>
</comment>
<keyword evidence="5" id="KW-1185">Reference proteome</keyword>
<reference evidence="5" key="1">
    <citation type="journal article" date="2019" name="Int. J. Syst. Evol. Microbiol.">
        <title>The Global Catalogue of Microorganisms (GCM) 10K type strain sequencing project: providing services to taxonomists for standard genome sequencing and annotation.</title>
        <authorList>
            <consortium name="The Broad Institute Genomics Platform"/>
            <consortium name="The Broad Institute Genome Sequencing Center for Infectious Disease"/>
            <person name="Wu L."/>
            <person name="Ma J."/>
        </authorList>
    </citation>
    <scope>NUCLEOTIDE SEQUENCE [LARGE SCALE GENOMIC DNA]</scope>
    <source>
        <strain evidence="5">GH52</strain>
    </source>
</reference>
<organism evidence="4 5">
    <name type="scientific">Paenibacillus yanchengensis</name>
    <dbReference type="NCBI Taxonomy" id="2035833"/>
    <lineage>
        <taxon>Bacteria</taxon>
        <taxon>Bacillati</taxon>
        <taxon>Bacillota</taxon>
        <taxon>Bacilli</taxon>
        <taxon>Bacillales</taxon>
        <taxon>Paenibacillaceae</taxon>
        <taxon>Paenibacillus</taxon>
    </lineage>
</organism>
<name>A0ABW4YPU8_9BACL</name>